<name>A0ABN8QDE2_9CNID</name>
<reference evidence="1 2" key="1">
    <citation type="submission" date="2022-05" db="EMBL/GenBank/DDBJ databases">
        <authorList>
            <consortium name="Genoscope - CEA"/>
            <person name="William W."/>
        </authorList>
    </citation>
    <scope>NUCLEOTIDE SEQUENCE [LARGE SCALE GENOMIC DNA]</scope>
</reference>
<dbReference type="Proteomes" id="UP001159427">
    <property type="component" value="Unassembled WGS sequence"/>
</dbReference>
<comment type="caution">
    <text evidence="1">The sequence shown here is derived from an EMBL/GenBank/DDBJ whole genome shotgun (WGS) entry which is preliminary data.</text>
</comment>
<dbReference type="PANTHER" id="PTHR35450">
    <property type="entry name" value="REVERSE TRANSCRIPTASE DOMAIN-CONTAINING PROTEIN"/>
    <property type="match status" value="1"/>
</dbReference>
<proteinExistence type="predicted"/>
<feature type="non-terminal residue" evidence="1">
    <location>
        <position position="189"/>
    </location>
</feature>
<evidence type="ECO:0000313" key="1">
    <source>
        <dbReference type="EMBL" id="CAH3162414.1"/>
    </source>
</evidence>
<dbReference type="PANTHER" id="PTHR35450:SF2">
    <property type="entry name" value="REVERSE TRANSCRIPTASE DOMAIN-CONTAINING PROTEIN"/>
    <property type="match status" value="1"/>
</dbReference>
<accession>A0ABN8QDE2</accession>
<gene>
    <name evidence="1" type="ORF">PEVE_00004272</name>
</gene>
<keyword evidence="2" id="KW-1185">Reference proteome</keyword>
<protein>
    <recommendedName>
        <fullName evidence="3">Reverse transcriptase</fullName>
    </recommendedName>
</protein>
<evidence type="ECO:0000313" key="2">
    <source>
        <dbReference type="Proteomes" id="UP001159427"/>
    </source>
</evidence>
<dbReference type="EMBL" id="CALNXI010001263">
    <property type="protein sequence ID" value="CAH3162414.1"/>
    <property type="molecule type" value="Genomic_DNA"/>
</dbReference>
<evidence type="ECO:0008006" key="3">
    <source>
        <dbReference type="Google" id="ProtNLM"/>
    </source>
</evidence>
<sequence length="189" mass="21528">MIWKLLMGIIVEKLYRHLERNGLLVNDEQKGCRKGSRGTKDQLLVDKTVVKNCRRELTNLSMAWIDDMVPPFVDAEMPGDGCHVAHDPRGAKEAGYRLAKDMRPINHLLFMDDLELYGAIKDQLDSLIQVVRIFSEDIKMSFGLESALSWKLEKGRVDSSGIDLTEDQHIGEVEEGAYRYHGILQLDQT</sequence>
<organism evidence="1 2">
    <name type="scientific">Porites evermanni</name>
    <dbReference type="NCBI Taxonomy" id="104178"/>
    <lineage>
        <taxon>Eukaryota</taxon>
        <taxon>Metazoa</taxon>
        <taxon>Cnidaria</taxon>
        <taxon>Anthozoa</taxon>
        <taxon>Hexacorallia</taxon>
        <taxon>Scleractinia</taxon>
        <taxon>Fungiina</taxon>
        <taxon>Poritidae</taxon>
        <taxon>Porites</taxon>
    </lineage>
</organism>